<dbReference type="PANTHER" id="PTHR43674:SF2">
    <property type="entry name" value="BETA-UREIDOPROPIONASE"/>
    <property type="match status" value="1"/>
</dbReference>
<dbReference type="GeneID" id="68876131"/>
<evidence type="ECO:0000313" key="8">
    <source>
        <dbReference type="Proteomes" id="UP000431451"/>
    </source>
</evidence>
<evidence type="ECO:0000256" key="1">
    <source>
        <dbReference type="ARBA" id="ARBA00022801"/>
    </source>
</evidence>
<dbReference type="InterPro" id="IPR050345">
    <property type="entry name" value="Aliph_Amidase/BUP"/>
</dbReference>
<evidence type="ECO:0000313" key="4">
    <source>
        <dbReference type="EMBL" id="CAI3637110.1"/>
    </source>
</evidence>
<name>A0A2A7MDR6_9CLOT</name>
<reference evidence="6 8" key="2">
    <citation type="submission" date="2018-06" db="EMBL/GenBank/DDBJ databases">
        <authorList>
            <consortium name="IHU Genomes"/>
        </authorList>
    </citation>
    <scope>NUCLEOTIDE SEQUENCE [LARGE SCALE GENOMIC DNA]</scope>
    <source>
        <strain evidence="6 8">NEC25</strain>
    </source>
</reference>
<evidence type="ECO:0000313" key="5">
    <source>
        <dbReference type="EMBL" id="PEG29825.1"/>
    </source>
</evidence>
<dbReference type="Pfam" id="PF00795">
    <property type="entry name" value="CN_hydrolase"/>
    <property type="match status" value="1"/>
</dbReference>
<proteinExistence type="inferred from homology"/>
<sequence length="301" mass="34084">MTRKIKVAAIQMSCGTDRNGNLDKAEKFVRDAAKQGAQIILLPELFETQYFCQEKNYNYYNLATSVDENPAIQRLSKVAKELKIVLPISFYESAGNTTFNSIAVIDADGTNLGIYRKTHIPDDHFYQEKFYFTPGDTGFKVFKTAYANIGVGICWDQWFPEAARCMALLGAEILFYPTAIGSEPILDCDSMPHWRRCMQGHAASNIMPVIAANRIGLEKVTPSEDNSNQESSLNFYGSSFITNETGEIIESSDRTTETVLISEFDLDHIRNMRLSWGVFRDRRPECYFPITRPITNNTTLQ</sequence>
<dbReference type="GO" id="GO:0033388">
    <property type="term" value="P:putrescine biosynthetic process from arginine"/>
    <property type="evidence" value="ECO:0007669"/>
    <property type="project" value="TreeGrafter"/>
</dbReference>
<comment type="similarity">
    <text evidence="2">Belongs to the carbon-nitrogen hydrolase superfamily.</text>
</comment>
<evidence type="ECO:0000259" key="3">
    <source>
        <dbReference type="PROSITE" id="PS50263"/>
    </source>
</evidence>
<dbReference type="NCBIfam" id="TIGR03381">
    <property type="entry name" value="agmatine_aguB"/>
    <property type="match status" value="1"/>
</dbReference>
<dbReference type="EMBL" id="CAMTCP010000246">
    <property type="protein sequence ID" value="CAI3637110.1"/>
    <property type="molecule type" value="Genomic_DNA"/>
</dbReference>
<protein>
    <submittedName>
        <fullName evidence="6">N-carbamoyl-D-amino acid hydrolase</fullName>
        <ecNumber evidence="6">3.5.1.77</ecNumber>
    </submittedName>
    <submittedName>
        <fullName evidence="5">N-carbamoylputrescine amidase</fullName>
        <ecNumber evidence="4">3.5.1.53</ecNumber>
    </submittedName>
</protein>
<dbReference type="InterPro" id="IPR036526">
    <property type="entry name" value="C-N_Hydrolase_sf"/>
</dbReference>
<organism evidence="5 7">
    <name type="scientific">Clostridium neonatale</name>
    <dbReference type="NCBI Taxonomy" id="137838"/>
    <lineage>
        <taxon>Bacteria</taxon>
        <taxon>Bacillati</taxon>
        <taxon>Bacillota</taxon>
        <taxon>Clostridia</taxon>
        <taxon>Eubacteriales</taxon>
        <taxon>Clostridiaceae</taxon>
        <taxon>Clostridium</taxon>
    </lineage>
</organism>
<dbReference type="GO" id="GO:0047417">
    <property type="term" value="F:N-carbamoyl-D-amino acid hydrolase activity"/>
    <property type="evidence" value="ECO:0007669"/>
    <property type="project" value="UniProtKB-EC"/>
</dbReference>
<dbReference type="PANTHER" id="PTHR43674">
    <property type="entry name" value="NITRILASE C965.09-RELATED"/>
    <property type="match status" value="1"/>
</dbReference>
<dbReference type="RefSeq" id="WP_058293989.1">
    <property type="nucleotide sequence ID" value="NZ_CAKJVD010000011.1"/>
</dbReference>
<evidence type="ECO:0000256" key="2">
    <source>
        <dbReference type="ARBA" id="ARBA00034122"/>
    </source>
</evidence>
<dbReference type="Proteomes" id="UP000431451">
    <property type="component" value="Unassembled WGS sequence"/>
</dbReference>
<dbReference type="SUPFAM" id="SSF56317">
    <property type="entry name" value="Carbon-nitrogen hydrolase"/>
    <property type="match status" value="1"/>
</dbReference>
<dbReference type="EMBL" id="UWJD01000001">
    <property type="protein sequence ID" value="VCT83205.1"/>
    <property type="molecule type" value="Genomic_DNA"/>
</dbReference>
<dbReference type="InterPro" id="IPR003010">
    <property type="entry name" value="C-N_Hydrolase"/>
</dbReference>
<accession>A0A2A7MDR6</accession>
<dbReference type="CDD" id="cd07573">
    <property type="entry name" value="CPA"/>
    <property type="match status" value="1"/>
</dbReference>
<dbReference type="OrthoDB" id="9811121at2"/>
<gene>
    <name evidence="5" type="primary">aguB</name>
    <name evidence="4" type="ORF">CNEO2_480025</name>
    <name evidence="6" type="ORF">CNEONATNEC25_00800</name>
    <name evidence="5" type="ORF">CQ394_14320</name>
</gene>
<keyword evidence="7" id="KW-1185">Reference proteome</keyword>
<dbReference type="EC" id="3.5.1.53" evidence="4"/>
<dbReference type="InterPro" id="IPR017755">
    <property type="entry name" value="N-carbamoylputrescine_amidase"/>
</dbReference>
<dbReference type="Proteomes" id="UP001189143">
    <property type="component" value="Unassembled WGS sequence"/>
</dbReference>
<dbReference type="EMBL" id="PDCJ01000002">
    <property type="protein sequence ID" value="PEG29825.1"/>
    <property type="molecule type" value="Genomic_DNA"/>
</dbReference>
<dbReference type="AlphaFoldDB" id="A0A2A7MDR6"/>
<dbReference type="EC" id="3.5.1.77" evidence="6"/>
<reference evidence="4" key="3">
    <citation type="submission" date="2022-10" db="EMBL/GenBank/DDBJ databases">
        <authorList>
            <person name="Aires J."/>
            <person name="Mesa V."/>
        </authorList>
    </citation>
    <scope>NUCLEOTIDE SEQUENCE</scope>
    <source>
        <strain evidence="4">Clostridium neonatale JD116</strain>
    </source>
</reference>
<dbReference type="GO" id="GO:0050126">
    <property type="term" value="F:N-carbamoylputrescine amidase activity"/>
    <property type="evidence" value="ECO:0007669"/>
    <property type="project" value="UniProtKB-EC"/>
</dbReference>
<keyword evidence="1 4" id="KW-0378">Hydrolase</keyword>
<dbReference type="STRING" id="137838.GCA_001458595_01094"/>
<feature type="domain" description="CN hydrolase" evidence="3">
    <location>
        <begin position="5"/>
        <end position="266"/>
    </location>
</feature>
<dbReference type="PROSITE" id="PS50263">
    <property type="entry name" value="CN_HYDROLASE"/>
    <property type="match status" value="1"/>
</dbReference>
<reference evidence="5 7" key="1">
    <citation type="submission" date="2017-10" db="EMBL/GenBank/DDBJ databases">
        <title>Effective Description of Clostridium neonatale sp. nov. linked to necrotizing enterocolitis in neonates and a clarification of species assignable to the genus Clostridium (Prazmowski 1880) emend. Lawson and Rainey 2016.</title>
        <authorList>
            <person name="Bernard K."/>
            <person name="Burdz T."/>
            <person name="Wiebe D."/>
            <person name="Balcewich B."/>
            <person name="Alfa M."/>
            <person name="Bernier A.-M."/>
        </authorList>
    </citation>
    <scope>NUCLEOTIDE SEQUENCE [LARGE SCALE GENOMIC DNA]</scope>
    <source>
        <strain evidence="5 7">LCDC99A005</strain>
    </source>
</reference>
<evidence type="ECO:0000313" key="6">
    <source>
        <dbReference type="EMBL" id="VCT83205.1"/>
    </source>
</evidence>
<dbReference type="Gene3D" id="3.60.110.10">
    <property type="entry name" value="Carbon-nitrogen hydrolase"/>
    <property type="match status" value="1"/>
</dbReference>
<dbReference type="Proteomes" id="UP000220840">
    <property type="component" value="Unassembled WGS sequence"/>
</dbReference>
<evidence type="ECO:0000313" key="7">
    <source>
        <dbReference type="Proteomes" id="UP000220840"/>
    </source>
</evidence>